<dbReference type="Proteomes" id="UP000261340">
    <property type="component" value="Unplaced"/>
</dbReference>
<evidence type="ECO:0000313" key="1">
    <source>
        <dbReference type="Ensembl" id="ENSACIP00000028429.1"/>
    </source>
</evidence>
<organism evidence="1 2">
    <name type="scientific">Amphilophus citrinellus</name>
    <name type="common">Midas cichlid</name>
    <name type="synonym">Cichlasoma citrinellum</name>
    <dbReference type="NCBI Taxonomy" id="61819"/>
    <lineage>
        <taxon>Eukaryota</taxon>
        <taxon>Metazoa</taxon>
        <taxon>Chordata</taxon>
        <taxon>Craniata</taxon>
        <taxon>Vertebrata</taxon>
        <taxon>Euteleostomi</taxon>
        <taxon>Actinopterygii</taxon>
        <taxon>Neopterygii</taxon>
        <taxon>Teleostei</taxon>
        <taxon>Neoteleostei</taxon>
        <taxon>Acanthomorphata</taxon>
        <taxon>Ovalentaria</taxon>
        <taxon>Cichlomorphae</taxon>
        <taxon>Cichliformes</taxon>
        <taxon>Cichlidae</taxon>
        <taxon>New World cichlids</taxon>
        <taxon>Cichlasomatinae</taxon>
        <taxon>Heroini</taxon>
        <taxon>Amphilophus</taxon>
    </lineage>
</organism>
<name>A0A3Q0SU18_AMPCI</name>
<protein>
    <submittedName>
        <fullName evidence="1">Uncharacterized protein</fullName>
    </submittedName>
</protein>
<keyword evidence="2" id="KW-1185">Reference proteome</keyword>
<dbReference type="Ensembl" id="ENSACIT00000029181.1">
    <property type="protein sequence ID" value="ENSACIP00000028429.1"/>
    <property type="gene ID" value="ENSACIG00000022023.1"/>
</dbReference>
<dbReference type="GeneTree" id="ENSGT01140000286685"/>
<proteinExistence type="predicted"/>
<reference evidence="1" key="1">
    <citation type="submission" date="2025-08" db="UniProtKB">
        <authorList>
            <consortium name="Ensembl"/>
        </authorList>
    </citation>
    <scope>IDENTIFICATION</scope>
</reference>
<reference evidence="1" key="2">
    <citation type="submission" date="2025-09" db="UniProtKB">
        <authorList>
            <consortium name="Ensembl"/>
        </authorList>
    </citation>
    <scope>IDENTIFICATION</scope>
</reference>
<evidence type="ECO:0000313" key="2">
    <source>
        <dbReference type="Proteomes" id="UP000261340"/>
    </source>
</evidence>
<sequence length="56" mass="6078">MPALHIRYEQRHHGLLGYAVPAPHLKPLPPRPSTNQTAADASSLPVVCHRSCAGEQ</sequence>
<dbReference type="AlphaFoldDB" id="A0A3Q0SU18"/>
<accession>A0A3Q0SU18</accession>